<dbReference type="EMBL" id="OU900097">
    <property type="protein sequence ID" value="CAG9861494.1"/>
    <property type="molecule type" value="Genomic_DNA"/>
</dbReference>
<dbReference type="InterPro" id="IPR033116">
    <property type="entry name" value="TRYPSIN_SER"/>
</dbReference>
<dbReference type="Gene3D" id="2.40.10.10">
    <property type="entry name" value="Trypsin-like serine proteases"/>
    <property type="match status" value="1"/>
</dbReference>
<evidence type="ECO:0000256" key="2">
    <source>
        <dbReference type="ARBA" id="ARBA00022525"/>
    </source>
</evidence>
<dbReference type="OrthoDB" id="6147874at2759"/>
<dbReference type="SMART" id="SM00020">
    <property type="entry name" value="Tryp_SPc"/>
    <property type="match status" value="1"/>
</dbReference>
<evidence type="ECO:0000256" key="7">
    <source>
        <dbReference type="ARBA" id="ARBA00023145"/>
    </source>
</evidence>
<dbReference type="PROSITE" id="PS50240">
    <property type="entry name" value="TRYPSIN_DOM"/>
    <property type="match status" value="1"/>
</dbReference>
<dbReference type="GO" id="GO:0004252">
    <property type="term" value="F:serine-type endopeptidase activity"/>
    <property type="evidence" value="ECO:0007669"/>
    <property type="project" value="InterPro"/>
</dbReference>
<dbReference type="InterPro" id="IPR018114">
    <property type="entry name" value="TRYPSIN_HIS"/>
</dbReference>
<dbReference type="InterPro" id="IPR051333">
    <property type="entry name" value="CLIP_Serine_Protease"/>
</dbReference>
<dbReference type="SUPFAM" id="SSF50494">
    <property type="entry name" value="Trypsin-like serine proteases"/>
    <property type="match status" value="1"/>
</dbReference>
<proteinExistence type="predicted"/>
<keyword evidence="3 9" id="KW-0645">Protease</keyword>
<dbReference type="PANTHER" id="PTHR24260">
    <property type="match status" value="1"/>
</dbReference>
<dbReference type="FunFam" id="2.40.10.10:FF:000146">
    <property type="entry name" value="Serine protease 53"/>
    <property type="match status" value="1"/>
</dbReference>
<evidence type="ECO:0000256" key="9">
    <source>
        <dbReference type="RuleBase" id="RU363034"/>
    </source>
</evidence>
<dbReference type="AlphaFoldDB" id="A0A9N9TTG1"/>
<feature type="region of interest" description="Disordered" evidence="10">
    <location>
        <begin position="135"/>
        <end position="331"/>
    </location>
</feature>
<evidence type="ECO:0000313" key="14">
    <source>
        <dbReference type="Proteomes" id="UP001153712"/>
    </source>
</evidence>
<gene>
    <name evidence="13" type="ORF">PHYEVI_LOCUS7833</name>
</gene>
<keyword evidence="14" id="KW-1185">Reference proteome</keyword>
<keyword evidence="6 9" id="KW-0720">Serine protease</keyword>
<feature type="signal peptide" evidence="11">
    <location>
        <begin position="1"/>
        <end position="18"/>
    </location>
</feature>
<dbReference type="CDD" id="cd00190">
    <property type="entry name" value="Tryp_SPc"/>
    <property type="match status" value="1"/>
</dbReference>
<sequence length="599" mass="67098">MMIFFWLLLGSLSHTALSQESPCPDVFHYEPRNQEPGKWYGVILARSPDNLSGIWITVKLDSRAELLGNWFGETYSTDNQEFKIANQDYTLEAGPPVSIRFFVKYDPSKSAPRVRLIRLNGKTVCSEDMHELRTTTPKLHISKPQLSRQPSLGSGLSYEPNGNSSFNDELTTIRRPSHGSSSSHGKPSTSTSSNNNYNIVDSGIGPLFGVDTNNSNNRSRPVGDDRRGSNNNNRPNDYDRQNSNRIGEEDFNSNYRPTENYNRPSSSSNGVHSSIDANSRRPTQSNNRFSGTREDSTSRNANSDEDFFQGDFHSNNRPPRPAGPDTSRPVECGTVVSQPRPLITNGQDTVPGEWPWHVAIYHTKGIQLVYICGASLISEKFVLTAAHCVSKPRSNHQVDASSILLYFGKYNLKTFGPEVQDRDVSEIFIHPQFNYSLYFNDLALLKLSRPVEITDYVRPCCLWGEDTSLESVTDKEGTVIGWGFDQHKRISEKLMQAKMPVVSTIKCIYSKRDFFARFTFDKNFCAGFLNGTSVCNGDSGGSMVFKKRGSSAQSPVWQIRGIVSVGVALQSEGVCDTSQYVIFTDVAKHLDWIKRIIRN</sequence>
<feature type="compositionally biased region" description="Basic and acidic residues" evidence="10">
    <location>
        <begin position="236"/>
        <end position="248"/>
    </location>
</feature>
<dbReference type="Proteomes" id="UP001153712">
    <property type="component" value="Chromosome 4"/>
</dbReference>
<evidence type="ECO:0000256" key="1">
    <source>
        <dbReference type="ARBA" id="ARBA00004613"/>
    </source>
</evidence>
<dbReference type="InterPro" id="IPR043504">
    <property type="entry name" value="Peptidase_S1_PA_chymotrypsin"/>
</dbReference>
<evidence type="ECO:0000256" key="11">
    <source>
        <dbReference type="SAM" id="SignalP"/>
    </source>
</evidence>
<organism evidence="13 14">
    <name type="scientific">Phyllotreta striolata</name>
    <name type="common">Striped flea beetle</name>
    <name type="synonym">Crioceris striolata</name>
    <dbReference type="NCBI Taxonomy" id="444603"/>
    <lineage>
        <taxon>Eukaryota</taxon>
        <taxon>Metazoa</taxon>
        <taxon>Ecdysozoa</taxon>
        <taxon>Arthropoda</taxon>
        <taxon>Hexapoda</taxon>
        <taxon>Insecta</taxon>
        <taxon>Pterygota</taxon>
        <taxon>Neoptera</taxon>
        <taxon>Endopterygota</taxon>
        <taxon>Coleoptera</taxon>
        <taxon>Polyphaga</taxon>
        <taxon>Cucujiformia</taxon>
        <taxon>Chrysomeloidea</taxon>
        <taxon>Chrysomelidae</taxon>
        <taxon>Galerucinae</taxon>
        <taxon>Alticini</taxon>
        <taxon>Phyllotreta</taxon>
    </lineage>
</organism>
<keyword evidence="8" id="KW-1015">Disulfide bond</keyword>
<keyword evidence="4 11" id="KW-0732">Signal</keyword>
<feature type="compositionally biased region" description="Polar residues" evidence="10">
    <location>
        <begin position="252"/>
        <end position="290"/>
    </location>
</feature>
<dbReference type="Pfam" id="PF00089">
    <property type="entry name" value="Trypsin"/>
    <property type="match status" value="1"/>
</dbReference>
<dbReference type="InterPro" id="IPR009003">
    <property type="entry name" value="Peptidase_S1_PA"/>
</dbReference>
<dbReference type="PANTHER" id="PTHR24260:SF143">
    <property type="entry name" value="SERINE PROTEASE GD-LIKE PROTEIN"/>
    <property type="match status" value="1"/>
</dbReference>
<evidence type="ECO:0000256" key="3">
    <source>
        <dbReference type="ARBA" id="ARBA00022670"/>
    </source>
</evidence>
<protein>
    <recommendedName>
        <fullName evidence="12">Peptidase S1 domain-containing protein</fullName>
    </recommendedName>
</protein>
<evidence type="ECO:0000256" key="10">
    <source>
        <dbReference type="SAM" id="MobiDB-lite"/>
    </source>
</evidence>
<dbReference type="InterPro" id="IPR031986">
    <property type="entry name" value="GD_N"/>
</dbReference>
<feature type="domain" description="Peptidase S1" evidence="12">
    <location>
        <begin position="343"/>
        <end position="598"/>
    </location>
</feature>
<accession>A0A9N9TTG1</accession>
<evidence type="ECO:0000259" key="12">
    <source>
        <dbReference type="PROSITE" id="PS50240"/>
    </source>
</evidence>
<reference evidence="13" key="1">
    <citation type="submission" date="2022-01" db="EMBL/GenBank/DDBJ databases">
        <authorList>
            <person name="King R."/>
        </authorList>
    </citation>
    <scope>NUCLEOTIDE SEQUENCE</scope>
</reference>
<keyword evidence="7" id="KW-0865">Zymogen</keyword>
<evidence type="ECO:0000256" key="4">
    <source>
        <dbReference type="ARBA" id="ARBA00022729"/>
    </source>
</evidence>
<evidence type="ECO:0000256" key="5">
    <source>
        <dbReference type="ARBA" id="ARBA00022801"/>
    </source>
</evidence>
<dbReference type="Pfam" id="PF16030">
    <property type="entry name" value="GD_N"/>
    <property type="match status" value="1"/>
</dbReference>
<evidence type="ECO:0000256" key="6">
    <source>
        <dbReference type="ARBA" id="ARBA00022825"/>
    </source>
</evidence>
<evidence type="ECO:0000256" key="8">
    <source>
        <dbReference type="ARBA" id="ARBA00023157"/>
    </source>
</evidence>
<dbReference type="PROSITE" id="PS00134">
    <property type="entry name" value="TRYPSIN_HIS"/>
    <property type="match status" value="1"/>
</dbReference>
<keyword evidence="5 9" id="KW-0378">Hydrolase</keyword>
<dbReference type="GO" id="GO:0005576">
    <property type="term" value="C:extracellular region"/>
    <property type="evidence" value="ECO:0007669"/>
    <property type="project" value="UniProtKB-SubCell"/>
</dbReference>
<dbReference type="GO" id="GO:0006508">
    <property type="term" value="P:proteolysis"/>
    <property type="evidence" value="ECO:0007669"/>
    <property type="project" value="UniProtKB-KW"/>
</dbReference>
<comment type="subcellular location">
    <subcellularLocation>
        <location evidence="1">Secreted</location>
    </subcellularLocation>
</comment>
<dbReference type="PRINTS" id="PR00722">
    <property type="entry name" value="CHYMOTRYPSIN"/>
</dbReference>
<feature type="compositionally biased region" description="Low complexity" evidence="10">
    <location>
        <begin position="178"/>
        <end position="198"/>
    </location>
</feature>
<name>A0A9N9TTG1_PHYSR</name>
<feature type="chain" id="PRO_5040205996" description="Peptidase S1 domain-containing protein" evidence="11">
    <location>
        <begin position="19"/>
        <end position="599"/>
    </location>
</feature>
<keyword evidence="2" id="KW-0964">Secreted</keyword>
<evidence type="ECO:0000313" key="13">
    <source>
        <dbReference type="EMBL" id="CAG9861494.1"/>
    </source>
</evidence>
<dbReference type="InterPro" id="IPR001314">
    <property type="entry name" value="Peptidase_S1A"/>
</dbReference>
<feature type="compositionally biased region" description="Polar residues" evidence="10">
    <location>
        <begin position="144"/>
        <end position="170"/>
    </location>
</feature>
<dbReference type="InterPro" id="IPR001254">
    <property type="entry name" value="Trypsin_dom"/>
</dbReference>
<dbReference type="PROSITE" id="PS00135">
    <property type="entry name" value="TRYPSIN_SER"/>
    <property type="match status" value="1"/>
</dbReference>